<reference evidence="1" key="1">
    <citation type="submission" date="2022-12" db="EMBL/GenBank/DDBJ databases">
        <authorList>
            <person name="Wang J."/>
        </authorList>
    </citation>
    <scope>NUCLEOTIDE SEQUENCE</scope>
    <source>
        <strain evidence="1">HY-42-06</strain>
    </source>
</reference>
<dbReference type="PANTHER" id="PTHR31891:SF1">
    <property type="entry name" value="FORMAMIDASE C869.04-RELATED"/>
    <property type="match status" value="1"/>
</dbReference>
<dbReference type="EMBL" id="JAPQES010000004">
    <property type="protein sequence ID" value="MCY6371318.1"/>
    <property type="molecule type" value="Genomic_DNA"/>
</dbReference>
<evidence type="ECO:0000313" key="1">
    <source>
        <dbReference type="EMBL" id="MCY6371318.1"/>
    </source>
</evidence>
<dbReference type="Gene3D" id="2.40.10.120">
    <property type="match status" value="1"/>
</dbReference>
<keyword evidence="2" id="KW-1185">Reference proteome</keyword>
<protein>
    <submittedName>
        <fullName evidence="1">Acetamidase/formamidase family protein</fullName>
    </submittedName>
</protein>
<dbReference type="Gene3D" id="3.10.28.20">
    <property type="entry name" value="Acetamidase/Formamidase-like domains"/>
    <property type="match status" value="1"/>
</dbReference>
<dbReference type="Pfam" id="PF03069">
    <property type="entry name" value="FmdA_AmdA"/>
    <property type="match status" value="2"/>
</dbReference>
<proteinExistence type="predicted"/>
<organism evidence="1 2">
    <name type="scientific">Clostridium ganghwense</name>
    <dbReference type="NCBI Taxonomy" id="312089"/>
    <lineage>
        <taxon>Bacteria</taxon>
        <taxon>Bacillati</taxon>
        <taxon>Bacillota</taxon>
        <taxon>Clostridia</taxon>
        <taxon>Eubacteriales</taxon>
        <taxon>Clostridiaceae</taxon>
        <taxon>Clostridium</taxon>
    </lineage>
</organism>
<name>A0ABT4CQI0_9CLOT</name>
<dbReference type="Proteomes" id="UP001079657">
    <property type="component" value="Unassembled WGS sequence"/>
</dbReference>
<accession>A0ABT4CQI0</accession>
<evidence type="ECO:0000313" key="2">
    <source>
        <dbReference type="Proteomes" id="UP001079657"/>
    </source>
</evidence>
<gene>
    <name evidence="1" type="ORF">OXH55_11780</name>
</gene>
<sequence>MKIIKRENSIFTMSKNHKPVEKINSGETIIFETYDCYNNQIKSENQSFNSIKNELTNPATGPLYIEEAETGDILKIEIIDIKINDKGVMATVPNNGVLGGFFEEPKLKIIPIKNNKAIFNEKIEIPINPMIGVIGVAPKSGEIRTNVPDMHGGNLDCKRIVKGSTVYLPVCTKGGLLSMGDLHAVMGDGEIVICGLEIDGEVTVKVDVIKNKDLPLPMVVEGRHIMTLASKKTLDEASKQATINMYKLLTSELNMDNAEAGMLLSLVGDLKICQIVDPLMTARMEFPKSILDKYNYKMV</sequence>
<dbReference type="Gene3D" id="2.60.120.580">
    <property type="entry name" value="Acetamidase/Formamidase-like domains"/>
    <property type="match status" value="1"/>
</dbReference>
<comment type="caution">
    <text evidence="1">The sequence shown here is derived from an EMBL/GenBank/DDBJ whole genome shotgun (WGS) entry which is preliminary data.</text>
</comment>
<dbReference type="SUPFAM" id="SSF141130">
    <property type="entry name" value="Acetamidase/Formamidase-like"/>
    <property type="match status" value="1"/>
</dbReference>
<dbReference type="RefSeq" id="WP_268050185.1">
    <property type="nucleotide sequence ID" value="NZ_JAPQES010000004.1"/>
</dbReference>
<dbReference type="InterPro" id="IPR004304">
    <property type="entry name" value="FmdA_AmdA"/>
</dbReference>
<dbReference type="PANTHER" id="PTHR31891">
    <property type="entry name" value="FORMAMIDASE C869.04-RELATED"/>
    <property type="match status" value="1"/>
</dbReference>